<evidence type="ECO:0000313" key="3">
    <source>
        <dbReference type="EMBL" id="PJJ78317.1"/>
    </source>
</evidence>
<dbReference type="Gene3D" id="1.10.10.10">
    <property type="entry name" value="Winged helix-like DNA-binding domain superfamily/Winged helix DNA-binding domain"/>
    <property type="match status" value="1"/>
</dbReference>
<dbReference type="AlphaFoldDB" id="A0A2M9D2A8"/>
<dbReference type="InterPro" id="IPR043129">
    <property type="entry name" value="ATPase_NBD"/>
</dbReference>
<gene>
    <name evidence="3" type="ORF">CLV85_1884</name>
</gene>
<dbReference type="RefSeq" id="WP_100389372.1">
    <property type="nucleotide sequence ID" value="NZ_BMZU01000002.1"/>
</dbReference>
<feature type="domain" description="HTH marR-type" evidence="2">
    <location>
        <begin position="19"/>
        <end position="72"/>
    </location>
</feature>
<dbReference type="SUPFAM" id="SSF46785">
    <property type="entry name" value="Winged helix' DNA-binding domain"/>
    <property type="match status" value="1"/>
</dbReference>
<dbReference type="GO" id="GO:0003700">
    <property type="term" value="F:DNA-binding transcription factor activity"/>
    <property type="evidence" value="ECO:0007669"/>
    <property type="project" value="InterPro"/>
</dbReference>
<dbReference type="PROSITE" id="PS01125">
    <property type="entry name" value="ROK"/>
    <property type="match status" value="1"/>
</dbReference>
<dbReference type="CDD" id="cd00090">
    <property type="entry name" value="HTH_ARSR"/>
    <property type="match status" value="1"/>
</dbReference>
<name>A0A2M9D2A8_9MICO</name>
<dbReference type="InterPro" id="IPR036388">
    <property type="entry name" value="WH-like_DNA-bd_sf"/>
</dbReference>
<sequence>MSKKRATPGSQTSLREANRARIIDAVKHHGGLTQIELAGVTGLSPATVSNIVKELVTAGVLATTMSTRSGRRAHQVTLARALGLVVGVHFSERHMRVALSDVAHTVVAEHHMPLAKDHRADNELNRAAQLITDMLESVDATHDEILAVGLAMPAPMDAATGIISRTGIMRGWDGVPVAESLGIRLNSPVYVDNNANLGALAEFRSGALRGKPNSLYVSIDDGIGAGLILNGAVFRGHHGAAGEFGHMVLDEDGALCRCGNRGCLETLAGGQAIVESVRTGRRGLKLHDVVVRAIAGDSACIRAIADAGRHLGIAAGNLSNVFDPERIAVGGELSQAGELLLGPMRHAMERSVIVGSGQAADLVQSQLGPRSELLGSIAFAIDQLSIGSGTTLSADTSDSDDS</sequence>
<proteinExistence type="inferred from homology"/>
<comment type="caution">
    <text evidence="3">The sequence shown here is derived from an EMBL/GenBank/DDBJ whole genome shotgun (WGS) entry which is preliminary data.</text>
</comment>
<dbReference type="InterPro" id="IPR049874">
    <property type="entry name" value="ROK_cs"/>
</dbReference>
<dbReference type="InterPro" id="IPR000600">
    <property type="entry name" value="ROK"/>
</dbReference>
<dbReference type="Pfam" id="PF00480">
    <property type="entry name" value="ROK"/>
    <property type="match status" value="1"/>
</dbReference>
<dbReference type="SUPFAM" id="SSF53067">
    <property type="entry name" value="Actin-like ATPase domain"/>
    <property type="match status" value="1"/>
</dbReference>
<evidence type="ECO:0000259" key="2">
    <source>
        <dbReference type="Pfam" id="PF12802"/>
    </source>
</evidence>
<evidence type="ECO:0000256" key="1">
    <source>
        <dbReference type="ARBA" id="ARBA00006479"/>
    </source>
</evidence>
<dbReference type="Pfam" id="PF12802">
    <property type="entry name" value="MarR_2"/>
    <property type="match status" value="1"/>
</dbReference>
<dbReference type="Gene3D" id="3.30.420.40">
    <property type="match status" value="2"/>
</dbReference>
<dbReference type="Proteomes" id="UP000231742">
    <property type="component" value="Unassembled WGS sequence"/>
</dbReference>
<organism evidence="3 4">
    <name type="scientific">Salinibacterium amurskyense</name>
    <dbReference type="NCBI Taxonomy" id="205941"/>
    <lineage>
        <taxon>Bacteria</taxon>
        <taxon>Bacillati</taxon>
        <taxon>Actinomycetota</taxon>
        <taxon>Actinomycetes</taxon>
        <taxon>Micrococcales</taxon>
        <taxon>Microbacteriaceae</taxon>
        <taxon>Salinibacterium</taxon>
    </lineage>
</organism>
<dbReference type="InterPro" id="IPR011991">
    <property type="entry name" value="ArsR-like_HTH"/>
</dbReference>
<dbReference type="InterPro" id="IPR036390">
    <property type="entry name" value="WH_DNA-bd_sf"/>
</dbReference>
<accession>A0A2M9D2A8</accession>
<dbReference type="PANTHER" id="PTHR18964:SF173">
    <property type="entry name" value="GLUCOKINASE"/>
    <property type="match status" value="1"/>
</dbReference>
<dbReference type="InterPro" id="IPR000835">
    <property type="entry name" value="HTH_MarR-typ"/>
</dbReference>
<dbReference type="PANTHER" id="PTHR18964">
    <property type="entry name" value="ROK (REPRESSOR, ORF, KINASE) FAMILY"/>
    <property type="match status" value="1"/>
</dbReference>
<keyword evidence="4" id="KW-1185">Reference proteome</keyword>
<dbReference type="CDD" id="cd24076">
    <property type="entry name" value="ASKHA_ATPase_ROK_BsXylR-like"/>
    <property type="match status" value="1"/>
</dbReference>
<comment type="similarity">
    <text evidence="1">Belongs to the ROK (NagC/XylR) family.</text>
</comment>
<reference evidence="3 4" key="1">
    <citation type="submission" date="2017-11" db="EMBL/GenBank/DDBJ databases">
        <title>Genomic Encyclopedia of Archaeal and Bacterial Type Strains, Phase II (KMG-II): From Individual Species to Whole Genera.</title>
        <authorList>
            <person name="Goeker M."/>
        </authorList>
    </citation>
    <scope>NUCLEOTIDE SEQUENCE [LARGE SCALE GENOMIC DNA]</scope>
    <source>
        <strain evidence="3 4">DSM 16400</strain>
    </source>
</reference>
<dbReference type="OrthoDB" id="3189808at2"/>
<dbReference type="EMBL" id="PGFH01000002">
    <property type="protein sequence ID" value="PJJ78317.1"/>
    <property type="molecule type" value="Genomic_DNA"/>
</dbReference>
<protein>
    <submittedName>
        <fullName evidence="3">MarR family transcriptional regulator</fullName>
    </submittedName>
</protein>
<evidence type="ECO:0000313" key="4">
    <source>
        <dbReference type="Proteomes" id="UP000231742"/>
    </source>
</evidence>